<evidence type="ECO:0000313" key="3">
    <source>
        <dbReference type="Proteomes" id="UP000017090"/>
    </source>
</evidence>
<organism evidence="2 3">
    <name type="scientific">Megasphaera vaginalis</name>
    <name type="common">ex Srinivasan et al. 2021</name>
    <dbReference type="NCBI Taxonomy" id="1111454"/>
    <lineage>
        <taxon>Bacteria</taxon>
        <taxon>Bacillati</taxon>
        <taxon>Bacillota</taxon>
        <taxon>Negativicutes</taxon>
        <taxon>Veillonellales</taxon>
        <taxon>Veillonellaceae</taxon>
        <taxon>Megasphaera</taxon>
    </lineage>
</organism>
<dbReference type="EMBL" id="AWXA01000036">
    <property type="protein sequence ID" value="ERT59354.1"/>
    <property type="molecule type" value="Genomic_DNA"/>
</dbReference>
<feature type="coiled-coil region" evidence="1">
    <location>
        <begin position="69"/>
        <end position="96"/>
    </location>
</feature>
<dbReference type="OrthoDB" id="2365850at2"/>
<dbReference type="eggNOG" id="ENOG5032H0P">
    <property type="taxonomic scope" value="Bacteria"/>
</dbReference>
<accession>U7UKE1</accession>
<name>U7UKE1_9FIRM</name>
<dbReference type="Proteomes" id="UP000017090">
    <property type="component" value="Unassembled WGS sequence"/>
</dbReference>
<protein>
    <submittedName>
        <fullName evidence="2">Phage minor structural protein GP20</fullName>
    </submittedName>
</protein>
<dbReference type="InterPro" id="IPR009636">
    <property type="entry name" value="SCAF"/>
</dbReference>
<evidence type="ECO:0000256" key="1">
    <source>
        <dbReference type="SAM" id="Coils"/>
    </source>
</evidence>
<reference evidence="2 3" key="1">
    <citation type="submission" date="2013-09" db="EMBL/GenBank/DDBJ databases">
        <authorList>
            <person name="Durkin A.S."/>
            <person name="Haft D.R."/>
            <person name="McCorrison J."/>
            <person name="Torralba M."/>
            <person name="Gillis M."/>
            <person name="Haft D.H."/>
            <person name="Methe B."/>
            <person name="Sutton G."/>
            <person name="Nelson K.E."/>
        </authorList>
    </citation>
    <scope>NUCLEOTIDE SEQUENCE [LARGE SCALE GENOMIC DNA]</scope>
    <source>
        <strain evidence="2 3">BV3C16-1</strain>
    </source>
</reference>
<dbReference type="PATRIC" id="fig|1111454.3.peg.1261"/>
<dbReference type="STRING" id="1111454.HMPREF1250_0184"/>
<comment type="caution">
    <text evidence="2">The sequence shown here is derived from an EMBL/GenBank/DDBJ whole genome shotgun (WGS) entry which is preliminary data.</text>
</comment>
<dbReference type="AlphaFoldDB" id="U7UKE1"/>
<dbReference type="RefSeq" id="WP_023053760.1">
    <property type="nucleotide sequence ID" value="NZ_AWXA01000036.1"/>
</dbReference>
<keyword evidence="3" id="KW-1185">Reference proteome</keyword>
<gene>
    <name evidence="2" type="ORF">HMPREF1250_0184</name>
</gene>
<sequence>MTIEELIAKLGIADDKKESAQKEISAFLDGAFVPKSRFNEVNDEKKTLSATVTERDKQLEALKGTAGDTEAMKKQITELQAANKAAQAEADAKLKAYQMSTAIKLALTGSAYDVDIVASLVDTSKLILSEDGKVTGLTDQIETLKKDKAFLFKEMKTPYQPNSGGNLTHNPFSKDAFNLTEQGKLLRENPEQARSLAQAAGVTI</sequence>
<evidence type="ECO:0000313" key="2">
    <source>
        <dbReference type="EMBL" id="ERT59354.1"/>
    </source>
</evidence>
<proteinExistence type="predicted"/>
<keyword evidence="1" id="KW-0175">Coiled coil</keyword>
<dbReference type="Pfam" id="PF06810">
    <property type="entry name" value="Phage_scaffold"/>
    <property type="match status" value="1"/>
</dbReference>